<protein>
    <submittedName>
        <fullName evidence="2">Uncharacterized protein</fullName>
    </submittedName>
</protein>
<dbReference type="RefSeq" id="WP_069574731.1">
    <property type="nucleotide sequence ID" value="NZ_RKRG01000002.1"/>
</dbReference>
<name>A0A3N5B2S7_9EURY</name>
<feature type="compositionally biased region" description="Basic and acidic residues" evidence="1">
    <location>
        <begin position="37"/>
        <end position="54"/>
    </location>
</feature>
<organism evidence="2 3">
    <name type="scientific">Methanobrevibacter gottschalkii DSM 11977</name>
    <dbReference type="NCBI Taxonomy" id="1122229"/>
    <lineage>
        <taxon>Archaea</taxon>
        <taxon>Methanobacteriati</taxon>
        <taxon>Methanobacteriota</taxon>
        <taxon>Methanomada group</taxon>
        <taxon>Methanobacteria</taxon>
        <taxon>Methanobacteriales</taxon>
        <taxon>Methanobacteriaceae</taxon>
        <taxon>Methanobrevibacter</taxon>
    </lineage>
</organism>
<sequence length="76" mass="9075">MNHVKTVKNETNVAQPHKHTEPSQNTDHKMQKAMNQKMEKNRNIKDEYTKRSSVEEPILENIKRTIPNRKRSSHRK</sequence>
<reference evidence="2 3" key="1">
    <citation type="submission" date="2018-11" db="EMBL/GenBank/DDBJ databases">
        <title>Genomic Encyclopedia of Type Strains, Phase IV (KMG-IV): sequencing the most valuable type-strain genomes for metagenomic binning, comparative biology and taxonomic classification.</title>
        <authorList>
            <person name="Goeker M."/>
        </authorList>
    </citation>
    <scope>NUCLEOTIDE SEQUENCE [LARGE SCALE GENOMIC DNA]</scope>
    <source>
        <strain evidence="2 3">DSM 11977</strain>
    </source>
</reference>
<keyword evidence="3" id="KW-1185">Reference proteome</keyword>
<evidence type="ECO:0000313" key="2">
    <source>
        <dbReference type="EMBL" id="RPF51587.1"/>
    </source>
</evidence>
<feature type="compositionally biased region" description="Basic residues" evidence="1">
    <location>
        <begin position="66"/>
        <end position="76"/>
    </location>
</feature>
<dbReference type="EMBL" id="RKRG01000002">
    <property type="protein sequence ID" value="RPF51587.1"/>
    <property type="molecule type" value="Genomic_DNA"/>
</dbReference>
<comment type="caution">
    <text evidence="2">The sequence shown here is derived from an EMBL/GenBank/DDBJ whole genome shotgun (WGS) entry which is preliminary data.</text>
</comment>
<dbReference type="Proteomes" id="UP000271783">
    <property type="component" value="Unassembled WGS sequence"/>
</dbReference>
<accession>A0A3N5B2S7</accession>
<gene>
    <name evidence="2" type="ORF">EDC42_0918</name>
</gene>
<feature type="region of interest" description="Disordered" evidence="1">
    <location>
        <begin position="1"/>
        <end position="76"/>
    </location>
</feature>
<evidence type="ECO:0000256" key="1">
    <source>
        <dbReference type="SAM" id="MobiDB-lite"/>
    </source>
</evidence>
<dbReference type="AlphaFoldDB" id="A0A3N5B2S7"/>
<feature type="compositionally biased region" description="Basic and acidic residues" evidence="1">
    <location>
        <begin position="18"/>
        <end position="30"/>
    </location>
</feature>
<evidence type="ECO:0000313" key="3">
    <source>
        <dbReference type="Proteomes" id="UP000271783"/>
    </source>
</evidence>
<proteinExistence type="predicted"/>